<dbReference type="InterPro" id="IPR011706">
    <property type="entry name" value="Cu-oxidase_C"/>
</dbReference>
<evidence type="ECO:0000313" key="18">
    <source>
        <dbReference type="EMBL" id="TVY86458.1"/>
    </source>
</evidence>
<dbReference type="InterPro" id="IPR008972">
    <property type="entry name" value="Cupredoxin"/>
</dbReference>
<dbReference type="AlphaFoldDB" id="A0A559M0H5"/>
<dbReference type="Proteomes" id="UP000315522">
    <property type="component" value="Unassembled WGS sequence"/>
</dbReference>
<evidence type="ECO:0000256" key="1">
    <source>
        <dbReference type="ARBA" id="ARBA00000349"/>
    </source>
</evidence>
<dbReference type="PROSITE" id="PS00080">
    <property type="entry name" value="MULTICOPPER_OXIDASE2"/>
    <property type="match status" value="1"/>
</dbReference>
<dbReference type="InterPro" id="IPR002355">
    <property type="entry name" value="Cu_oxidase_Cu_BS"/>
</dbReference>
<comment type="subcellular location">
    <subcellularLocation>
        <location evidence="4">Secreted</location>
    </subcellularLocation>
</comment>
<dbReference type="GO" id="GO:0005576">
    <property type="term" value="C:extracellular region"/>
    <property type="evidence" value="ECO:0007669"/>
    <property type="project" value="UniProtKB-SubCell"/>
</dbReference>
<evidence type="ECO:0000256" key="13">
    <source>
        <dbReference type="ARBA" id="ARBA00023185"/>
    </source>
</evidence>
<evidence type="ECO:0000256" key="12">
    <source>
        <dbReference type="ARBA" id="ARBA00023180"/>
    </source>
</evidence>
<sequence length="594" mass="65980">MKLPVALVLLAAVLPSTTAFHLGSGHQKFYDIERRNDKGSTSLDKRTSCENSASNRACWGNYSIDDDWYTTIPDTGVTREYWLVAQNTTLAPDGYERYTMNFNGSIPGPTISADWGDNVIVHVTNNLQNNGTALHMHGIRQQNNTQYDGVPGATQCPIAPGATFTYKFRATQYGTTWYHSHYSLQYSDGLLGAIVIDGPASANYDVDLGPMLISDWFHESVASLWDYARIGIPPVAENGLINGTNTFDCSDSNSSACLGTGVRNEIVVEKNTTYRLRLINTAIEGYIRFKIDGHSFSVIAMDLVPIVPYDTDSIVIANGERYDIVFTANATDDNYWLRAIYNSDCGTYNAYNANIKGIVRYNASSTDDPTTTTQNYTAQCYDEDYSNLVPYVSQTVGSAATEFSTELNYTYNDDIWRWTINSSSLIVNWSEPTIVQFYEADGAADLSWSTDANVWEIPNASEWVYFILHDESTSDLGHPMHLHGHDFFILDSGNGTFDESTLSSLNLINPPRRDTAVLPGDGYLVIAFRPNNPGAWLMHCHIAWHASEGMGIQFLEQADILLDTLDNYDQIETGCKSWDEYALPGITTQDDAGI</sequence>
<feature type="signal peptide" evidence="14">
    <location>
        <begin position="1"/>
        <end position="19"/>
    </location>
</feature>
<name>A0A559M0H5_9HELO</name>
<dbReference type="SUPFAM" id="SSF49503">
    <property type="entry name" value="Cupredoxins"/>
    <property type="match status" value="3"/>
</dbReference>
<evidence type="ECO:0000259" key="15">
    <source>
        <dbReference type="Pfam" id="PF00394"/>
    </source>
</evidence>
<dbReference type="InterPro" id="IPR045087">
    <property type="entry name" value="Cu-oxidase_fam"/>
</dbReference>
<evidence type="ECO:0000256" key="10">
    <source>
        <dbReference type="ARBA" id="ARBA00023002"/>
    </source>
</evidence>
<dbReference type="CDD" id="cd13854">
    <property type="entry name" value="CuRO_1_MaLCC_like"/>
    <property type="match status" value="1"/>
</dbReference>
<evidence type="ECO:0000256" key="6">
    <source>
        <dbReference type="ARBA" id="ARBA00012297"/>
    </source>
</evidence>
<evidence type="ECO:0000256" key="3">
    <source>
        <dbReference type="ARBA" id="ARBA00002075"/>
    </source>
</evidence>
<evidence type="ECO:0000259" key="16">
    <source>
        <dbReference type="Pfam" id="PF07731"/>
    </source>
</evidence>
<feature type="chain" id="PRO_5021988846" description="laccase" evidence="14">
    <location>
        <begin position="20"/>
        <end position="594"/>
    </location>
</feature>
<keyword evidence="19" id="KW-1185">Reference proteome</keyword>
<feature type="domain" description="Plastocyanin-like" evidence="16">
    <location>
        <begin position="429"/>
        <end position="557"/>
    </location>
</feature>
<evidence type="ECO:0000256" key="5">
    <source>
        <dbReference type="ARBA" id="ARBA00010609"/>
    </source>
</evidence>
<evidence type="ECO:0000313" key="19">
    <source>
        <dbReference type="Proteomes" id="UP000315522"/>
    </source>
</evidence>
<feature type="domain" description="Plastocyanin-like" evidence="15">
    <location>
        <begin position="210"/>
        <end position="362"/>
    </location>
</feature>
<keyword evidence="9" id="KW-0677">Repeat</keyword>
<comment type="function">
    <text evidence="3">Lignin degradation and detoxification of lignin-derived products.</text>
</comment>
<dbReference type="GO" id="GO:0052716">
    <property type="term" value="F:hydroquinone:oxygen oxidoreductase activity"/>
    <property type="evidence" value="ECO:0007669"/>
    <property type="project" value="UniProtKB-EC"/>
</dbReference>
<dbReference type="Pfam" id="PF00394">
    <property type="entry name" value="Cu-oxidase"/>
    <property type="match status" value="1"/>
</dbReference>
<comment type="catalytic activity">
    <reaction evidence="1">
        <text>4 hydroquinone + O2 = 4 benzosemiquinone + 2 H2O</text>
        <dbReference type="Rhea" id="RHEA:11276"/>
        <dbReference type="ChEBI" id="CHEBI:15377"/>
        <dbReference type="ChEBI" id="CHEBI:15379"/>
        <dbReference type="ChEBI" id="CHEBI:17594"/>
        <dbReference type="ChEBI" id="CHEBI:17977"/>
        <dbReference type="EC" id="1.10.3.2"/>
    </reaction>
</comment>
<accession>A0A559M0H5</accession>
<keyword evidence="7" id="KW-0964">Secreted</keyword>
<keyword evidence="12" id="KW-0325">Glycoprotein</keyword>
<evidence type="ECO:0000259" key="17">
    <source>
        <dbReference type="Pfam" id="PF07732"/>
    </source>
</evidence>
<dbReference type="CDD" id="cd13880">
    <property type="entry name" value="CuRO_2_MaLCC_like"/>
    <property type="match status" value="1"/>
</dbReference>
<evidence type="ECO:0000256" key="4">
    <source>
        <dbReference type="ARBA" id="ARBA00004613"/>
    </source>
</evidence>
<dbReference type="InterPro" id="IPR011707">
    <property type="entry name" value="Cu-oxidase-like_N"/>
</dbReference>
<proteinExistence type="inferred from homology"/>
<dbReference type="GO" id="GO:0046274">
    <property type="term" value="P:lignin catabolic process"/>
    <property type="evidence" value="ECO:0007669"/>
    <property type="project" value="UniProtKB-KW"/>
</dbReference>
<dbReference type="CDD" id="cd13901">
    <property type="entry name" value="CuRO_3_MaLCC_like"/>
    <property type="match status" value="1"/>
</dbReference>
<keyword evidence="8" id="KW-0479">Metal-binding</keyword>
<evidence type="ECO:0000256" key="7">
    <source>
        <dbReference type="ARBA" id="ARBA00022525"/>
    </source>
</evidence>
<feature type="domain" description="Plastocyanin-like" evidence="17">
    <location>
        <begin position="86"/>
        <end position="199"/>
    </location>
</feature>
<evidence type="ECO:0000256" key="11">
    <source>
        <dbReference type="ARBA" id="ARBA00023008"/>
    </source>
</evidence>
<dbReference type="EMBL" id="QGML01003525">
    <property type="protein sequence ID" value="TVY86458.1"/>
    <property type="molecule type" value="Genomic_DNA"/>
</dbReference>
<dbReference type="GO" id="GO:0005507">
    <property type="term" value="F:copper ion binding"/>
    <property type="evidence" value="ECO:0007669"/>
    <property type="project" value="InterPro"/>
</dbReference>
<gene>
    <name evidence="18" type="primary">lcc2_0</name>
    <name evidence="18" type="ORF">LAWI1_G006491</name>
</gene>
<dbReference type="PROSITE" id="PS00079">
    <property type="entry name" value="MULTICOPPER_OXIDASE1"/>
    <property type="match status" value="1"/>
</dbReference>
<keyword evidence="10" id="KW-0560">Oxidoreductase</keyword>
<dbReference type="Gene3D" id="2.60.40.420">
    <property type="entry name" value="Cupredoxins - blue copper proteins"/>
    <property type="match status" value="3"/>
</dbReference>
<reference evidence="18 19" key="1">
    <citation type="submission" date="2018-05" db="EMBL/GenBank/DDBJ databases">
        <title>Genome sequencing and assembly of the regulated plant pathogen Lachnellula willkommii and related sister species for the development of diagnostic species identification markers.</title>
        <authorList>
            <person name="Giroux E."/>
            <person name="Bilodeau G."/>
        </authorList>
    </citation>
    <scope>NUCLEOTIDE SEQUENCE [LARGE SCALE GENOMIC DNA]</scope>
    <source>
        <strain evidence="18 19">CBS 172.35</strain>
    </source>
</reference>
<dbReference type="EC" id="1.10.3.2" evidence="6"/>
<dbReference type="InterPro" id="IPR001117">
    <property type="entry name" value="Cu-oxidase_2nd"/>
</dbReference>
<protein>
    <recommendedName>
        <fullName evidence="6">laccase</fullName>
        <ecNumber evidence="6">1.10.3.2</ecNumber>
    </recommendedName>
</protein>
<comment type="caution">
    <text evidence="18">The sequence shown here is derived from an EMBL/GenBank/DDBJ whole genome shotgun (WGS) entry which is preliminary data.</text>
</comment>
<dbReference type="FunFam" id="2.60.40.420:FF:000038">
    <property type="entry name" value="Extracellular dihydrogeodin oxidase/laccase"/>
    <property type="match status" value="1"/>
</dbReference>
<comment type="cofactor">
    <cofactor evidence="2">
        <name>Cu cation</name>
        <dbReference type="ChEBI" id="CHEBI:23378"/>
    </cofactor>
</comment>
<keyword evidence="13" id="KW-0439">Lignin degradation</keyword>
<comment type="similarity">
    <text evidence="5">Belongs to the multicopper oxidase family.</text>
</comment>
<dbReference type="Pfam" id="PF07731">
    <property type="entry name" value="Cu-oxidase_2"/>
    <property type="match status" value="1"/>
</dbReference>
<keyword evidence="11" id="KW-0186">Copper</keyword>
<evidence type="ECO:0000256" key="2">
    <source>
        <dbReference type="ARBA" id="ARBA00001935"/>
    </source>
</evidence>
<dbReference type="PANTHER" id="PTHR11709:SF71">
    <property type="entry name" value="OXIDOREDUCTASE TPCJ"/>
    <property type="match status" value="1"/>
</dbReference>
<organism evidence="18 19">
    <name type="scientific">Lachnellula willkommii</name>
    <dbReference type="NCBI Taxonomy" id="215461"/>
    <lineage>
        <taxon>Eukaryota</taxon>
        <taxon>Fungi</taxon>
        <taxon>Dikarya</taxon>
        <taxon>Ascomycota</taxon>
        <taxon>Pezizomycotina</taxon>
        <taxon>Leotiomycetes</taxon>
        <taxon>Helotiales</taxon>
        <taxon>Lachnaceae</taxon>
        <taxon>Lachnellula</taxon>
    </lineage>
</organism>
<keyword evidence="14" id="KW-0732">Signal</keyword>
<evidence type="ECO:0000256" key="9">
    <source>
        <dbReference type="ARBA" id="ARBA00022737"/>
    </source>
</evidence>
<dbReference type="PANTHER" id="PTHR11709">
    <property type="entry name" value="MULTI-COPPER OXIDASE"/>
    <property type="match status" value="1"/>
</dbReference>
<evidence type="ECO:0000256" key="8">
    <source>
        <dbReference type="ARBA" id="ARBA00022723"/>
    </source>
</evidence>
<dbReference type="Pfam" id="PF07732">
    <property type="entry name" value="Cu-oxidase_3"/>
    <property type="match status" value="1"/>
</dbReference>
<dbReference type="InterPro" id="IPR033138">
    <property type="entry name" value="Cu_oxidase_CS"/>
</dbReference>
<dbReference type="FunFam" id="2.60.40.420:FF:000021">
    <property type="entry name" value="Extracellular dihydrogeodin oxidase/laccase"/>
    <property type="match status" value="1"/>
</dbReference>
<evidence type="ECO:0000256" key="14">
    <source>
        <dbReference type="SAM" id="SignalP"/>
    </source>
</evidence>